<dbReference type="Pfam" id="PF00931">
    <property type="entry name" value="NB-ARC"/>
    <property type="match status" value="1"/>
</dbReference>
<dbReference type="InterPro" id="IPR027417">
    <property type="entry name" value="P-loop_NTPase"/>
</dbReference>
<dbReference type="Gramene" id="TraesCS2A02G590200.1">
    <property type="protein sequence ID" value="TraesCS2A02G590200.1"/>
    <property type="gene ID" value="TraesCS2A02G590200"/>
</dbReference>
<evidence type="ECO:0000256" key="6">
    <source>
        <dbReference type="ARBA" id="ARBA00023054"/>
    </source>
</evidence>
<keyword evidence="12" id="KW-1185">Reference proteome</keyword>
<dbReference type="Gene3D" id="3.40.50.300">
    <property type="entry name" value="P-loop containing nucleotide triphosphate hydrolases"/>
    <property type="match status" value="1"/>
</dbReference>
<keyword evidence="5" id="KW-0611">Plant defense</keyword>
<dbReference type="AlphaFoldDB" id="A0A3B6B993"/>
<accession>A0A3B6B993</accession>
<dbReference type="CDD" id="cd14798">
    <property type="entry name" value="RX-CC_like"/>
    <property type="match status" value="1"/>
</dbReference>
<dbReference type="InterPro" id="IPR041118">
    <property type="entry name" value="Rx_N"/>
</dbReference>
<evidence type="ECO:0000256" key="3">
    <source>
        <dbReference type="ARBA" id="ARBA00022737"/>
    </source>
</evidence>
<dbReference type="Gene3D" id="1.10.8.430">
    <property type="entry name" value="Helical domain of apoptotic protease-activating factors"/>
    <property type="match status" value="1"/>
</dbReference>
<dbReference type="InterPro" id="IPR036388">
    <property type="entry name" value="WH-like_DNA-bd_sf"/>
</dbReference>
<dbReference type="InterPro" id="IPR002182">
    <property type="entry name" value="NB-ARC"/>
</dbReference>
<keyword evidence="2" id="KW-0433">Leucine-rich repeat</keyword>
<evidence type="ECO:0000256" key="1">
    <source>
        <dbReference type="ARBA" id="ARBA00008894"/>
    </source>
</evidence>
<dbReference type="GO" id="GO:0002758">
    <property type="term" value="P:innate immune response-activating signaling pathway"/>
    <property type="evidence" value="ECO:0007669"/>
    <property type="project" value="UniProtKB-ARBA"/>
</dbReference>
<dbReference type="Proteomes" id="UP000019116">
    <property type="component" value="Chromosome 2A"/>
</dbReference>
<comment type="similarity">
    <text evidence="1">Belongs to the disease resistance NB-LRR family.</text>
</comment>
<dbReference type="Gene3D" id="1.10.10.10">
    <property type="entry name" value="Winged helix-like DNA-binding domain superfamily/Winged helix DNA-binding domain"/>
    <property type="match status" value="1"/>
</dbReference>
<reference evidence="11" key="2">
    <citation type="submission" date="2018-10" db="UniProtKB">
        <authorList>
            <consortium name="EnsemblPlants"/>
        </authorList>
    </citation>
    <scope>IDENTIFICATION</scope>
</reference>
<dbReference type="PANTHER" id="PTHR23155">
    <property type="entry name" value="DISEASE RESISTANCE PROTEIN RP"/>
    <property type="match status" value="1"/>
</dbReference>
<keyword evidence="4" id="KW-0547">Nucleotide-binding</keyword>
<dbReference type="InterPro" id="IPR032675">
    <property type="entry name" value="LRR_dom_sf"/>
</dbReference>
<dbReference type="FunFam" id="1.10.10.10:FF:000322">
    <property type="entry name" value="Probable disease resistance protein At1g63360"/>
    <property type="match status" value="1"/>
</dbReference>
<evidence type="ECO:0000259" key="9">
    <source>
        <dbReference type="Pfam" id="PF23559"/>
    </source>
</evidence>
<dbReference type="PaxDb" id="4565-Traes_2AL_0E708E0DA.1"/>
<dbReference type="SMR" id="A0A3B6B993"/>
<gene>
    <name evidence="11" type="primary">LOC123042761</name>
</gene>
<evidence type="ECO:0000313" key="11">
    <source>
        <dbReference type="EnsemblPlants" id="TraesCS2A02G590200.1"/>
    </source>
</evidence>
<protein>
    <submittedName>
        <fullName evidence="11">Uncharacterized protein</fullName>
    </submittedName>
</protein>
<keyword evidence="6" id="KW-0175">Coiled coil</keyword>
<dbReference type="GO" id="GO:0043531">
    <property type="term" value="F:ADP binding"/>
    <property type="evidence" value="ECO:0007669"/>
    <property type="project" value="InterPro"/>
</dbReference>
<feature type="domain" description="Disease resistance protein winged helix" evidence="9">
    <location>
        <begin position="452"/>
        <end position="524"/>
    </location>
</feature>
<evidence type="ECO:0000313" key="12">
    <source>
        <dbReference type="Proteomes" id="UP000019116"/>
    </source>
</evidence>
<name>A0A3B6B993_WHEAT</name>
<dbReference type="GO" id="GO:0042742">
    <property type="term" value="P:defense response to bacterium"/>
    <property type="evidence" value="ECO:0007669"/>
    <property type="project" value="UniProtKB-ARBA"/>
</dbReference>
<proteinExistence type="inferred from homology"/>
<sequence length="955" mass="108918">MEGTTQIVSIVGQLVGEEYRQLRDVAGQVAELRDELDTMNAILRMLSDADEGAVDHFIRAWMKQVRELAYDAEDCVHLYILRIRCRPRDGFLVWSKRILTTLFPRRWLAREIQELRARAVVISERHARYGVSRKALSRSTSPSTSAPVLRHARSLAANDRDHLVGITEQAKELATMVKAVINSERDMKPKVFSIVGFGGLGKITLAMEVCQQLEADFQRQAQVSVSQAFRGTKDMEGLLRRMLRQIVKPKVDNAQGIKEEEPLDDIDNKDEDDLTNMLKELLKDMRYLIVVDDVWTVATWDAIKYRLPDNNQGSRIIVTTRIDTVAAACSGASSVNENCVYRIKPLSLEDSKKLFLSRAFGPKVASCPKGLVVEMHKILKKCGGLPMAIISIAGLLASYESSESKDMWERVHKSIGSHMESHPTLEGMRQIVTLSYNHLPHYLKGCMMYLSIFPEDYVFAKDRLLKRWIAEGLVTEVRGLTLMEVAEAHYNELVSRSMIDRSSDVVTFYDGRLEMCRVHDMMLEVMVNKSLEFNFVSLVGGPYKGMAYYRIRRLSIHGGEETEGSPSNRTAACLSKTNGIEGVKMDHVRSLSLFGPDDHRMVLDRLGEFTLLRVLDLEDCMGLENKHLKHVCRMYLLRFLSMKGTSIEKMPPEVGDLENLETLDLRHTLLEDLPETVSKLEKLEHLQISSRRYFYGDSWTARKGLRRMKALRTVNEVVFKCDVDAAKELGELQQLRDLRMAVVSEPPNEEAKKKLAESLSKLYSLRWLNISDRGPDKDVLNFLHNVKPHPPYLQYLRIGSHIDKLPEWVEFLHDLVELSVAWTYFGGDQLFSPICNLPKLKYLDLDAYCYQDKELVAQATQSFPALKDLYLKFENGAVEVLRFEERSMTKLESLRVRFATTDSKSVTGVEHLTSLKEVQLIGKKNNSSLDDTVGQLKTLNEKRPDQQLKVAVKYE</sequence>
<evidence type="ECO:0000259" key="7">
    <source>
        <dbReference type="Pfam" id="PF00931"/>
    </source>
</evidence>
<dbReference type="Gene3D" id="3.80.10.10">
    <property type="entry name" value="Ribonuclease Inhibitor"/>
    <property type="match status" value="1"/>
</dbReference>
<dbReference type="Pfam" id="PF18052">
    <property type="entry name" value="Rx_N"/>
    <property type="match status" value="1"/>
</dbReference>
<dbReference type="InterPro" id="IPR055414">
    <property type="entry name" value="LRR_R13L4/SHOC2-like"/>
</dbReference>
<organism evidence="11">
    <name type="scientific">Triticum aestivum</name>
    <name type="common">Wheat</name>
    <dbReference type="NCBI Taxonomy" id="4565"/>
    <lineage>
        <taxon>Eukaryota</taxon>
        <taxon>Viridiplantae</taxon>
        <taxon>Streptophyta</taxon>
        <taxon>Embryophyta</taxon>
        <taxon>Tracheophyta</taxon>
        <taxon>Spermatophyta</taxon>
        <taxon>Magnoliopsida</taxon>
        <taxon>Liliopsida</taxon>
        <taxon>Poales</taxon>
        <taxon>Poaceae</taxon>
        <taxon>BOP clade</taxon>
        <taxon>Pooideae</taxon>
        <taxon>Triticodae</taxon>
        <taxon>Triticeae</taxon>
        <taxon>Triticinae</taxon>
        <taxon>Triticum</taxon>
    </lineage>
</organism>
<evidence type="ECO:0000259" key="8">
    <source>
        <dbReference type="Pfam" id="PF18052"/>
    </source>
</evidence>
<dbReference type="PANTHER" id="PTHR23155:SF1005">
    <property type="entry name" value="OS07G0197300 PROTEIN"/>
    <property type="match status" value="1"/>
</dbReference>
<evidence type="ECO:0000256" key="4">
    <source>
        <dbReference type="ARBA" id="ARBA00022741"/>
    </source>
</evidence>
<dbReference type="InterPro" id="IPR042197">
    <property type="entry name" value="Apaf_helical"/>
</dbReference>
<dbReference type="SUPFAM" id="SSF52047">
    <property type="entry name" value="RNI-like"/>
    <property type="match status" value="1"/>
</dbReference>
<dbReference type="Pfam" id="PF23559">
    <property type="entry name" value="WHD_DRP"/>
    <property type="match status" value="1"/>
</dbReference>
<dbReference type="InterPro" id="IPR058922">
    <property type="entry name" value="WHD_DRP"/>
</dbReference>
<dbReference type="GO" id="GO:0009626">
    <property type="term" value="P:plant-type hypersensitive response"/>
    <property type="evidence" value="ECO:0007669"/>
    <property type="project" value="UniProtKB-ARBA"/>
</dbReference>
<dbReference type="PRINTS" id="PR00364">
    <property type="entry name" value="DISEASERSIST"/>
</dbReference>
<dbReference type="Gene3D" id="1.20.5.4130">
    <property type="match status" value="1"/>
</dbReference>
<feature type="domain" description="Disease resistance N-terminal" evidence="8">
    <location>
        <begin position="8"/>
        <end position="88"/>
    </location>
</feature>
<evidence type="ECO:0000256" key="2">
    <source>
        <dbReference type="ARBA" id="ARBA00022614"/>
    </source>
</evidence>
<dbReference type="InterPro" id="IPR044974">
    <property type="entry name" value="Disease_R_plants"/>
</dbReference>
<evidence type="ECO:0000259" key="10">
    <source>
        <dbReference type="Pfam" id="PF23598"/>
    </source>
</evidence>
<reference evidence="11" key="1">
    <citation type="submission" date="2018-08" db="EMBL/GenBank/DDBJ databases">
        <authorList>
            <person name="Rossello M."/>
        </authorList>
    </citation>
    <scope>NUCLEOTIDE SEQUENCE [LARGE SCALE GENOMIC DNA]</scope>
    <source>
        <strain evidence="11">cv. Chinese Spring</strain>
    </source>
</reference>
<feature type="domain" description="NB-ARC" evidence="7">
    <location>
        <begin position="176"/>
        <end position="358"/>
    </location>
</feature>
<keyword evidence="3" id="KW-0677">Repeat</keyword>
<dbReference type="SUPFAM" id="SSF52540">
    <property type="entry name" value="P-loop containing nucleoside triphosphate hydrolases"/>
    <property type="match status" value="1"/>
</dbReference>
<dbReference type="OMA" id="KEWLCEV"/>
<dbReference type="EnsemblPlants" id="TraesCS2A02G590200.1">
    <property type="protein sequence ID" value="TraesCS2A02G590200.1"/>
    <property type="gene ID" value="TraesCS2A02G590200"/>
</dbReference>
<dbReference type="Pfam" id="PF23598">
    <property type="entry name" value="LRR_14"/>
    <property type="match status" value="1"/>
</dbReference>
<feature type="domain" description="Disease resistance R13L4/SHOC-2-like LRR" evidence="10">
    <location>
        <begin position="587"/>
        <end position="928"/>
    </location>
</feature>
<dbReference type="InterPro" id="IPR038005">
    <property type="entry name" value="RX-like_CC"/>
</dbReference>
<dbReference type="OrthoDB" id="688326at2759"/>
<evidence type="ECO:0000256" key="5">
    <source>
        <dbReference type="ARBA" id="ARBA00022821"/>
    </source>
</evidence>